<dbReference type="EMBL" id="QZDT01000007">
    <property type="protein sequence ID" value="NBJ92375.1"/>
    <property type="molecule type" value="Genomic_DNA"/>
</dbReference>
<name>A0A9X5BEQ0_9FIRM</name>
<sequence length="61" mass="7159">MGISVKKSTKMSKKRHLRTFKICEANIFTQEKRKKRVFHHYLSSRKAAWVCETGGKSNDVF</sequence>
<dbReference type="AlphaFoldDB" id="A0A9X5BEQ0"/>
<organism evidence="1 2">
    <name type="scientific">Parablautia muri</name>
    <dbReference type="NCBI Taxonomy" id="2320879"/>
    <lineage>
        <taxon>Bacteria</taxon>
        <taxon>Bacillati</taxon>
        <taxon>Bacillota</taxon>
        <taxon>Clostridia</taxon>
        <taxon>Lachnospirales</taxon>
        <taxon>Lachnospiraceae</taxon>
        <taxon>Parablautia</taxon>
    </lineage>
</organism>
<keyword evidence="2" id="KW-1185">Reference proteome</keyword>
<evidence type="ECO:0000313" key="1">
    <source>
        <dbReference type="EMBL" id="NBJ92375.1"/>
    </source>
</evidence>
<protein>
    <submittedName>
        <fullName evidence="1">Uncharacterized protein</fullName>
    </submittedName>
</protein>
<evidence type="ECO:0000313" key="2">
    <source>
        <dbReference type="Proteomes" id="UP001154420"/>
    </source>
</evidence>
<gene>
    <name evidence="1" type="ORF">D5281_07125</name>
</gene>
<accession>A0A9X5BEQ0</accession>
<dbReference type="Proteomes" id="UP001154420">
    <property type="component" value="Unassembled WGS sequence"/>
</dbReference>
<comment type="caution">
    <text evidence="1">The sequence shown here is derived from an EMBL/GenBank/DDBJ whole genome shotgun (WGS) entry which is preliminary data.</text>
</comment>
<reference evidence="1" key="1">
    <citation type="submission" date="2018-09" db="EMBL/GenBank/DDBJ databases">
        <title>Murine metabolic-syndrome-specific gut microbial biobank.</title>
        <authorList>
            <person name="Liu C."/>
        </authorList>
    </citation>
    <scope>NUCLEOTIDE SEQUENCE</scope>
    <source>
        <strain evidence="1">D42-62</strain>
    </source>
</reference>
<proteinExistence type="predicted"/>